<dbReference type="Pfam" id="PF22493">
    <property type="entry name" value="PUF_NOP9"/>
    <property type="match status" value="1"/>
</dbReference>
<dbReference type="GO" id="GO:0030688">
    <property type="term" value="C:preribosome, small subunit precursor"/>
    <property type="evidence" value="ECO:0007669"/>
    <property type="project" value="TreeGrafter"/>
</dbReference>
<proteinExistence type="predicted"/>
<keyword evidence="4" id="KW-1185">Reference proteome</keyword>
<evidence type="ECO:0000313" key="4">
    <source>
        <dbReference type="Proteomes" id="UP001300502"/>
    </source>
</evidence>
<reference evidence="3 4" key="1">
    <citation type="submission" date="2022-07" db="EMBL/GenBank/DDBJ databases">
        <title>Genome-wide signatures of adaptation to extreme environments.</title>
        <authorList>
            <person name="Cho C.H."/>
            <person name="Yoon H.S."/>
        </authorList>
    </citation>
    <scope>NUCLEOTIDE SEQUENCE [LARGE SCALE GENOMIC DNA]</scope>
    <source>
        <strain evidence="3 4">108.79 E11</strain>
    </source>
</reference>
<dbReference type="EMBL" id="JANCYU010000022">
    <property type="protein sequence ID" value="KAK4524165.1"/>
    <property type="molecule type" value="Genomic_DNA"/>
</dbReference>
<dbReference type="AlphaFoldDB" id="A0AAV9I9U2"/>
<dbReference type="GO" id="GO:0000447">
    <property type="term" value="P:endonucleolytic cleavage in ITS1 to separate SSU-rRNA from 5.8S rRNA and LSU-rRNA from tricistronic rRNA transcript (SSU-rRNA, 5.8S rRNA, LSU-rRNA)"/>
    <property type="evidence" value="ECO:0007669"/>
    <property type="project" value="TreeGrafter"/>
</dbReference>
<dbReference type="PANTHER" id="PTHR13102:SF0">
    <property type="entry name" value="NUCLEOLAR PROTEIN 9"/>
    <property type="match status" value="1"/>
</dbReference>
<evidence type="ECO:0000256" key="1">
    <source>
        <dbReference type="ARBA" id="ARBA00022737"/>
    </source>
</evidence>
<dbReference type="SUPFAM" id="SSF48371">
    <property type="entry name" value="ARM repeat"/>
    <property type="match status" value="1"/>
</dbReference>
<dbReference type="PROSITE" id="PS50302">
    <property type="entry name" value="PUM"/>
    <property type="match status" value="1"/>
</dbReference>
<dbReference type="GO" id="GO:0030686">
    <property type="term" value="C:90S preribosome"/>
    <property type="evidence" value="ECO:0007669"/>
    <property type="project" value="TreeGrafter"/>
</dbReference>
<dbReference type="GO" id="GO:0000472">
    <property type="term" value="P:endonucleolytic cleavage to generate mature 5'-end of SSU-rRNA from (SSU-rRNA, 5.8S rRNA, LSU-rRNA)"/>
    <property type="evidence" value="ECO:0007669"/>
    <property type="project" value="TreeGrafter"/>
</dbReference>
<evidence type="ECO:0000256" key="2">
    <source>
        <dbReference type="PROSITE-ProRule" id="PRU00317"/>
    </source>
</evidence>
<dbReference type="PANTHER" id="PTHR13102">
    <property type="entry name" value="NUCLEOLAR PROTEIN 9"/>
    <property type="match status" value="1"/>
</dbReference>
<feature type="repeat" description="Pumilio" evidence="2">
    <location>
        <begin position="323"/>
        <end position="359"/>
    </location>
</feature>
<gene>
    <name evidence="3" type="ORF">GAYE_SCF02G2064</name>
</gene>
<dbReference type="InterPro" id="IPR011989">
    <property type="entry name" value="ARM-like"/>
</dbReference>
<evidence type="ECO:0000313" key="3">
    <source>
        <dbReference type="EMBL" id="KAK4524165.1"/>
    </source>
</evidence>
<comment type="caution">
    <text evidence="3">The sequence shown here is derived from an EMBL/GenBank/DDBJ whole genome shotgun (WGS) entry which is preliminary data.</text>
</comment>
<dbReference type="GO" id="GO:0003723">
    <property type="term" value="F:RNA binding"/>
    <property type="evidence" value="ECO:0007669"/>
    <property type="project" value="InterPro"/>
</dbReference>
<sequence length="661" mass="75175">MNKKPRRKSPKKIKSFSTLNDDTIKYLTDLHDLFRLELDKQDKSVDSLDVVSSGTTTEDGEGEDFENKLSLLKKRFLREISGKELSCLCDIRAANIWETVIPHLNLKDFSALLSRHCFTSSENIHSILFNKVGSRSLEQLITHCVFLCHLEDSVQSEKLVGLEMFWKELVTSICKKEWLFAVLCDCNASHVVRSFLLGAVGFMKEGSVVTETEILRGAERLQNPNPFFISLVEYFWNAIENVCRKITHMKYLSHVHASLVLQALLFTKIALPMRQSAFFSQLFRLFKGKNFEKFSCNAVTSHLVEAFIYCMDNDSFQKLFDDHLRTEIPQLMHDKYGNHVLQQIIRKQKVIPKVLDIFDKLESQIDALVSMGHLGVLVALAEALIPCEVATQKSYVRKVAKALNCIGKTSYDLVRKLLYPSDAVRSAFMQVAESLTGNFDISQSSSWYEMLQNVPKCSPLGSVLVQCLVKYAAPARQLVEESLVSFGKGQLLLIALDPCGSRAVESFLSSCDNFSLLSRFIERFAGVYSVLARDCYGFHVLLKMFAVSDLKGKRKLVEELAATRLWLASFPYGNQALARLKVNEFVRRQEQWDRKETTMENRKRLFKDLLEDESLEVVGPPTSKLNGQTKIKREVPNDNESQGEDAAQMEFILNCIKNVSK</sequence>
<dbReference type="GO" id="GO:0000480">
    <property type="term" value="P:endonucleolytic cleavage in 5'-ETS of tricistronic rRNA transcript (SSU-rRNA, 5.8S rRNA, LSU-rRNA)"/>
    <property type="evidence" value="ECO:0007669"/>
    <property type="project" value="TreeGrafter"/>
</dbReference>
<dbReference type="GO" id="GO:0000056">
    <property type="term" value="P:ribosomal small subunit export from nucleus"/>
    <property type="evidence" value="ECO:0007669"/>
    <property type="project" value="TreeGrafter"/>
</dbReference>
<keyword evidence="1" id="KW-0677">Repeat</keyword>
<dbReference type="SMART" id="SM00025">
    <property type="entry name" value="Pumilio"/>
    <property type="match status" value="6"/>
</dbReference>
<dbReference type="Gene3D" id="1.25.10.10">
    <property type="entry name" value="Leucine-rich Repeat Variant"/>
    <property type="match status" value="2"/>
</dbReference>
<dbReference type="Proteomes" id="UP001300502">
    <property type="component" value="Unassembled WGS sequence"/>
</dbReference>
<dbReference type="GO" id="GO:0005730">
    <property type="term" value="C:nucleolus"/>
    <property type="evidence" value="ECO:0007669"/>
    <property type="project" value="TreeGrafter"/>
</dbReference>
<dbReference type="InterPro" id="IPR016024">
    <property type="entry name" value="ARM-type_fold"/>
</dbReference>
<organism evidence="3 4">
    <name type="scientific">Galdieria yellowstonensis</name>
    <dbReference type="NCBI Taxonomy" id="3028027"/>
    <lineage>
        <taxon>Eukaryota</taxon>
        <taxon>Rhodophyta</taxon>
        <taxon>Bangiophyceae</taxon>
        <taxon>Galdieriales</taxon>
        <taxon>Galdieriaceae</taxon>
        <taxon>Galdieria</taxon>
    </lineage>
</organism>
<dbReference type="InterPro" id="IPR001313">
    <property type="entry name" value="Pumilio_RNA-bd_rpt"/>
</dbReference>
<accession>A0AAV9I9U2</accession>
<dbReference type="InterPro" id="IPR040000">
    <property type="entry name" value="NOP9"/>
</dbReference>
<name>A0AAV9I9U2_9RHOD</name>
<protein>
    <submittedName>
        <fullName evidence="3">Uncharacterized protein</fullName>
    </submittedName>
</protein>